<dbReference type="Proteomes" id="UP000594464">
    <property type="component" value="Chromosome"/>
</dbReference>
<dbReference type="KEGG" id="nva:G3M78_13490"/>
<dbReference type="EMBL" id="CP048620">
    <property type="protein sequence ID" value="QPJ66353.1"/>
    <property type="molecule type" value="Genomic_DNA"/>
</dbReference>
<organism evidence="1 2">
    <name type="scientific">Candidatus Nitrohelix vancouverensis</name>
    <dbReference type="NCBI Taxonomy" id="2705534"/>
    <lineage>
        <taxon>Bacteria</taxon>
        <taxon>Pseudomonadati</taxon>
        <taxon>Nitrospinota/Tectimicrobiota group</taxon>
        <taxon>Nitrospinota</taxon>
        <taxon>Nitrospinia</taxon>
        <taxon>Nitrospinales</taxon>
        <taxon>Nitrospinaceae</taxon>
        <taxon>Candidatus Nitrohelix</taxon>
    </lineage>
</organism>
<gene>
    <name evidence="1" type="ORF">G3M78_13490</name>
</gene>
<name>A0A7T0C4K1_9BACT</name>
<accession>A0A7T0C4K1</accession>
<dbReference type="AlphaFoldDB" id="A0A7T0C4K1"/>
<evidence type="ECO:0000313" key="1">
    <source>
        <dbReference type="EMBL" id="QPJ66353.1"/>
    </source>
</evidence>
<protein>
    <submittedName>
        <fullName evidence="1">Uncharacterized protein</fullName>
    </submittedName>
</protein>
<sequence length="108" mass="11929">MKNLRGDNDLVQSRGGIWSYMETNGMNDFSMVGMQADGKLSRLVFIVETMCKEGKTPTPELMKSVSGVIGQGRDIMNMSPERSPLDKIMESIKSLNENADKLIAKIDG</sequence>
<proteinExistence type="predicted"/>
<evidence type="ECO:0000313" key="2">
    <source>
        <dbReference type="Proteomes" id="UP000594464"/>
    </source>
</evidence>
<reference evidence="2" key="1">
    <citation type="submission" date="2020-02" db="EMBL/GenBank/DDBJ databases">
        <title>Genomic and physiological characterization of two novel Nitrospinaceae genera.</title>
        <authorList>
            <person name="Mueller A.J."/>
            <person name="Jung M.-Y."/>
            <person name="Strachan C.R."/>
            <person name="Herbold C.W."/>
            <person name="Kirkegaard R.H."/>
            <person name="Daims H."/>
        </authorList>
    </citation>
    <scope>NUCLEOTIDE SEQUENCE [LARGE SCALE GENOMIC DNA]</scope>
</reference>